<dbReference type="AlphaFoldDB" id="A0A9N8JL36"/>
<keyword evidence="1" id="KW-0863">Zinc-finger</keyword>
<dbReference type="PROSITE" id="PS50103">
    <property type="entry name" value="ZF_C3H1"/>
    <property type="match status" value="1"/>
</dbReference>
<organism evidence="4 5">
    <name type="scientific">Aureobasidium vineae</name>
    <dbReference type="NCBI Taxonomy" id="2773715"/>
    <lineage>
        <taxon>Eukaryota</taxon>
        <taxon>Fungi</taxon>
        <taxon>Dikarya</taxon>
        <taxon>Ascomycota</taxon>
        <taxon>Pezizomycotina</taxon>
        <taxon>Dothideomycetes</taxon>
        <taxon>Dothideomycetidae</taxon>
        <taxon>Dothideales</taxon>
        <taxon>Saccotheciaceae</taxon>
        <taxon>Aureobasidium</taxon>
    </lineage>
</organism>
<protein>
    <recommendedName>
        <fullName evidence="3">C3H1-type domain-containing protein</fullName>
    </recommendedName>
</protein>
<dbReference type="Pfam" id="PF25543">
    <property type="entry name" value="zf-CCCH_tandem"/>
    <property type="match status" value="1"/>
</dbReference>
<dbReference type="Proteomes" id="UP000716446">
    <property type="component" value="Unassembled WGS sequence"/>
</dbReference>
<feature type="region of interest" description="Disordered" evidence="2">
    <location>
        <begin position="299"/>
        <end position="347"/>
    </location>
</feature>
<dbReference type="PANTHER" id="PTHR37543">
    <property type="entry name" value="CCCH ZINC FINGER DNA BINDING PROTEIN (AFU_ORTHOLOGUE AFUA_5G12760)"/>
    <property type="match status" value="1"/>
</dbReference>
<evidence type="ECO:0000256" key="2">
    <source>
        <dbReference type="SAM" id="MobiDB-lite"/>
    </source>
</evidence>
<feature type="zinc finger region" description="C3H1-type" evidence="1">
    <location>
        <begin position="401"/>
        <end position="428"/>
    </location>
</feature>
<dbReference type="PANTHER" id="PTHR37543:SF1">
    <property type="entry name" value="CCCH ZINC FINGER DNA BINDING PROTEIN (AFU_ORTHOLOGUE AFUA_5G12760)"/>
    <property type="match status" value="1"/>
</dbReference>
<keyword evidence="1" id="KW-0862">Zinc</keyword>
<dbReference type="InterPro" id="IPR000571">
    <property type="entry name" value="Znf_CCCH"/>
</dbReference>
<dbReference type="Pfam" id="PF25542">
    <property type="entry name" value="zf-CCCH_12"/>
    <property type="match status" value="1"/>
</dbReference>
<feature type="compositionally biased region" description="Polar residues" evidence="2">
    <location>
        <begin position="299"/>
        <end position="319"/>
    </location>
</feature>
<dbReference type="InterPro" id="IPR057683">
    <property type="entry name" value="DUF7923"/>
</dbReference>
<keyword evidence="5" id="KW-1185">Reference proteome</keyword>
<dbReference type="Pfam" id="PF25540">
    <property type="entry name" value="DUF7923"/>
    <property type="match status" value="1"/>
</dbReference>
<dbReference type="GO" id="GO:0008270">
    <property type="term" value="F:zinc ion binding"/>
    <property type="evidence" value="ECO:0007669"/>
    <property type="project" value="UniProtKB-KW"/>
</dbReference>
<feature type="non-terminal residue" evidence="4">
    <location>
        <position position="501"/>
    </location>
</feature>
<evidence type="ECO:0000313" key="5">
    <source>
        <dbReference type="Proteomes" id="UP000716446"/>
    </source>
</evidence>
<dbReference type="InterPro" id="IPR057654">
    <property type="entry name" value="Znf-CCCH_tandem"/>
</dbReference>
<evidence type="ECO:0000259" key="3">
    <source>
        <dbReference type="PROSITE" id="PS50103"/>
    </source>
</evidence>
<accession>A0A9N8JL36</accession>
<keyword evidence="1" id="KW-0479">Metal-binding</keyword>
<name>A0A9N8JL36_9PEZI</name>
<sequence length="501" mass="55683">MNGPPPMSSGHTNGQSDHQSFLGQLESQLEGFRRSDAQRDALVQEVIHKYAELQQQFHNKSEDYENELASRRMWQAQARNFERSLQTTTMGLEANGFVLALIDGDGAIAGSDGGADAAQELYNKIRGHVAECYPDRNTSGYDIMVQIFYNMEGLSHKLKSLGIFKNPNEMAPFARAFSLNKSLFTFIDVGSGKERADHKVRGRPIYLSGYELFLPNMQCKHVIFGGCHDNGYLPTLDPYKRDQNTAHRISLLETLPIQYGFTQLGFKVVQFPTVFRSDPLPDRPTVPVFVPSAVQNTAGAQPNSALSSRSNSFATSGVSINPAPTPAQAAASNLPKTTTPNPSDGSSWAIVGKGAPKTINIAAKKAPNRKFILLNANEERLDPVLPRADSAATARLTERVRHKKVCNNYHLNGKCEAGKYCDYDHGERLNPGEQLVLKQRARTRSCPDRGDCRDFDCTNGHVCPYGKDCYNDNCWFQDVHNVDTKVMSRIFEDGEQEWSLK</sequence>
<evidence type="ECO:0000313" key="4">
    <source>
        <dbReference type="EMBL" id="CAD0090259.1"/>
    </source>
</evidence>
<evidence type="ECO:0000256" key="1">
    <source>
        <dbReference type="PROSITE-ProRule" id="PRU00723"/>
    </source>
</evidence>
<feature type="compositionally biased region" description="Polar residues" evidence="2">
    <location>
        <begin position="330"/>
        <end position="346"/>
    </location>
</feature>
<comment type="caution">
    <text evidence="4">The sequence shown here is derived from an EMBL/GenBank/DDBJ whole genome shotgun (WGS) entry which is preliminary data.</text>
</comment>
<reference evidence="4" key="1">
    <citation type="submission" date="2020-06" db="EMBL/GenBank/DDBJ databases">
        <authorList>
            <person name="Onetto C."/>
        </authorList>
    </citation>
    <scope>NUCLEOTIDE SEQUENCE</scope>
</reference>
<gene>
    <name evidence="4" type="ORF">AWRI4619_LOCUS6218</name>
</gene>
<proteinExistence type="predicted"/>
<feature type="domain" description="C3H1-type" evidence="3">
    <location>
        <begin position="401"/>
        <end position="428"/>
    </location>
</feature>
<dbReference type="EMBL" id="CAIJEN010000009">
    <property type="protein sequence ID" value="CAD0090259.1"/>
    <property type="molecule type" value="Genomic_DNA"/>
</dbReference>